<dbReference type="Proteomes" id="UP001596383">
    <property type="component" value="Unassembled WGS sequence"/>
</dbReference>
<organism evidence="8 9">
    <name type="scientific">Natrinema soli</name>
    <dbReference type="NCBI Taxonomy" id="1930624"/>
    <lineage>
        <taxon>Archaea</taxon>
        <taxon>Methanobacteriati</taxon>
        <taxon>Methanobacteriota</taxon>
        <taxon>Stenosarchaea group</taxon>
        <taxon>Halobacteria</taxon>
        <taxon>Halobacteriales</taxon>
        <taxon>Natrialbaceae</taxon>
        <taxon>Natrinema</taxon>
    </lineage>
</organism>
<evidence type="ECO:0000256" key="5">
    <source>
        <dbReference type="ARBA" id="ARBA00022833"/>
    </source>
</evidence>
<dbReference type="PROSITE" id="PS52035">
    <property type="entry name" value="PEPTIDASE_M14"/>
    <property type="match status" value="1"/>
</dbReference>
<proteinExistence type="inferred from homology"/>
<evidence type="ECO:0000256" key="1">
    <source>
        <dbReference type="ARBA" id="ARBA00001947"/>
    </source>
</evidence>
<dbReference type="Gene3D" id="3.40.630.10">
    <property type="entry name" value="Zn peptidases"/>
    <property type="match status" value="1"/>
</dbReference>
<dbReference type="SMART" id="SM00631">
    <property type="entry name" value="Zn_pept"/>
    <property type="match status" value="1"/>
</dbReference>
<accession>A0ABD5STJ2</accession>
<evidence type="ECO:0000259" key="7">
    <source>
        <dbReference type="PROSITE" id="PS52035"/>
    </source>
</evidence>
<dbReference type="GO" id="GO:0008237">
    <property type="term" value="F:metallopeptidase activity"/>
    <property type="evidence" value="ECO:0007669"/>
    <property type="project" value="UniProtKB-KW"/>
</dbReference>
<reference evidence="8 9" key="1">
    <citation type="journal article" date="2019" name="Int. J. Syst. Evol. Microbiol.">
        <title>The Global Catalogue of Microorganisms (GCM) 10K type strain sequencing project: providing services to taxonomists for standard genome sequencing and annotation.</title>
        <authorList>
            <consortium name="The Broad Institute Genomics Platform"/>
            <consortium name="The Broad Institute Genome Sequencing Center for Infectious Disease"/>
            <person name="Wu L."/>
            <person name="Ma J."/>
        </authorList>
    </citation>
    <scope>NUCLEOTIDE SEQUENCE [LARGE SCALE GENOMIC DNA]</scope>
    <source>
        <strain evidence="8 9">LMG 29247</strain>
    </source>
</reference>
<comment type="cofactor">
    <cofactor evidence="1">
        <name>Zn(2+)</name>
        <dbReference type="ChEBI" id="CHEBI:29105"/>
    </cofactor>
</comment>
<evidence type="ECO:0000256" key="4">
    <source>
        <dbReference type="ARBA" id="ARBA00022801"/>
    </source>
</evidence>
<evidence type="ECO:0000256" key="3">
    <source>
        <dbReference type="ARBA" id="ARBA00022670"/>
    </source>
</evidence>
<evidence type="ECO:0000256" key="2">
    <source>
        <dbReference type="ARBA" id="ARBA00005988"/>
    </source>
</evidence>
<evidence type="ECO:0000313" key="9">
    <source>
        <dbReference type="Proteomes" id="UP001596383"/>
    </source>
</evidence>
<evidence type="ECO:0000256" key="6">
    <source>
        <dbReference type="ARBA" id="ARBA00023049"/>
    </source>
</evidence>
<evidence type="ECO:0000313" key="8">
    <source>
        <dbReference type="EMBL" id="MFC6768217.1"/>
    </source>
</evidence>
<dbReference type="PANTHER" id="PTHR11705">
    <property type="entry name" value="PROTEASE FAMILY M14 CARBOXYPEPTIDASE A,B"/>
    <property type="match status" value="1"/>
</dbReference>
<dbReference type="GO" id="GO:0004180">
    <property type="term" value="F:carboxypeptidase activity"/>
    <property type="evidence" value="ECO:0007669"/>
    <property type="project" value="UniProtKB-KW"/>
</dbReference>
<keyword evidence="5" id="KW-0862">Zinc</keyword>
<keyword evidence="8" id="KW-0121">Carboxypeptidase</keyword>
<keyword evidence="9" id="KW-1185">Reference proteome</keyword>
<dbReference type="PANTHER" id="PTHR11705:SF143">
    <property type="entry name" value="SLL0236 PROTEIN"/>
    <property type="match status" value="1"/>
</dbReference>
<dbReference type="RefSeq" id="WP_273741024.1">
    <property type="nucleotide sequence ID" value="NZ_JAQIVI010000507.1"/>
</dbReference>
<gene>
    <name evidence="8" type="ORF">ACFQE6_25405</name>
</gene>
<dbReference type="SUPFAM" id="SSF53187">
    <property type="entry name" value="Zn-dependent exopeptidases"/>
    <property type="match status" value="1"/>
</dbReference>
<feature type="domain" description="Peptidase M14" evidence="7">
    <location>
        <begin position="24"/>
        <end position="330"/>
    </location>
</feature>
<dbReference type="EMBL" id="JBHSWV010000507">
    <property type="protein sequence ID" value="MFC6768217.1"/>
    <property type="molecule type" value="Genomic_DNA"/>
</dbReference>
<keyword evidence="4" id="KW-0378">Hydrolase</keyword>
<comment type="caution">
    <text evidence="8">The sequence shown here is derived from an EMBL/GenBank/DDBJ whole genome shotgun (WGS) entry which is preliminary data.</text>
</comment>
<dbReference type="Pfam" id="PF00246">
    <property type="entry name" value="Peptidase_M14"/>
    <property type="match status" value="1"/>
</dbReference>
<name>A0ABD5STJ2_9EURY</name>
<keyword evidence="6" id="KW-0482">Metalloprotease</keyword>
<protein>
    <submittedName>
        <fullName evidence="8">M14 family zinc carboxypeptidase</fullName>
    </submittedName>
</protein>
<dbReference type="AlphaFoldDB" id="A0ABD5STJ2"/>
<dbReference type="GO" id="GO:0006508">
    <property type="term" value="P:proteolysis"/>
    <property type="evidence" value="ECO:0007669"/>
    <property type="project" value="UniProtKB-KW"/>
</dbReference>
<comment type="similarity">
    <text evidence="2">Belongs to the peptidase M14 family.</text>
</comment>
<sequence length="330" mass="36822">METRHDGIFGDAPLGTDATHREDKYRSYDELKRVLNHFDTKGRPFSMSTVGTSNQGRGIDMVSVGRGNTDVLLVGHQHGNESTGSTSLLALLYYMASGKYEAYLDEVTVHVIPRANPDGAAIGFRGNVDPDAPDPNTSNGIFTTTYRGRGWDPNRYHFPDWTESRLYRNQPEEFPENPVPAARAVTEAVERVDPEWFLDIHGQSAKTTEDGEDVTHSLMWPVLGDKPIPENGLALSKRMCVQMYDHLSRFDQVVSRYPATAGYPGVAHKAYALQDRGSVIFESVEPQSVDQYRNRTLAALPSFMSLIGTTATGDLYDRDPERVEDIPHTR</sequence>
<keyword evidence="3" id="KW-0645">Protease</keyword>
<dbReference type="InterPro" id="IPR000834">
    <property type="entry name" value="Peptidase_M14"/>
</dbReference>